<dbReference type="AlphaFoldDB" id="A0A4Y9ZYX8"/>
<keyword evidence="3" id="KW-1185">Reference proteome</keyword>
<comment type="caution">
    <text evidence="2">The sequence shown here is derived from an EMBL/GenBank/DDBJ whole genome shotgun (WGS) entry which is preliminary data.</text>
</comment>
<dbReference type="Proteomes" id="UP000298061">
    <property type="component" value="Unassembled WGS sequence"/>
</dbReference>
<reference evidence="2 3" key="1">
    <citation type="submission" date="2019-02" db="EMBL/GenBank/DDBJ databases">
        <title>Genome sequencing of the rare red list fungi Hericium alpestre (H. flagellum).</title>
        <authorList>
            <person name="Buettner E."/>
            <person name="Kellner H."/>
        </authorList>
    </citation>
    <scope>NUCLEOTIDE SEQUENCE [LARGE SCALE GENOMIC DNA]</scope>
    <source>
        <strain evidence="2 3">DSM 108284</strain>
    </source>
</reference>
<organism evidence="2 3">
    <name type="scientific">Hericium alpestre</name>
    <dbReference type="NCBI Taxonomy" id="135208"/>
    <lineage>
        <taxon>Eukaryota</taxon>
        <taxon>Fungi</taxon>
        <taxon>Dikarya</taxon>
        <taxon>Basidiomycota</taxon>
        <taxon>Agaricomycotina</taxon>
        <taxon>Agaricomycetes</taxon>
        <taxon>Russulales</taxon>
        <taxon>Hericiaceae</taxon>
        <taxon>Hericium</taxon>
    </lineage>
</organism>
<protein>
    <submittedName>
        <fullName evidence="2">Uncharacterized protein</fullName>
    </submittedName>
</protein>
<proteinExistence type="predicted"/>
<sequence length="129" mass="14315">MPEPLLLLPLMHPKYDVLTPAPQQCPYASRELLLRLLSKQMEQPADIYMIQPPQEFIQPCHLAHGRLTRTGSGGKVGVERVGCEETDAARFAVAEELVSELEELGAQVTSKDMRGGVSVRDESPRVRAH</sequence>
<accession>A0A4Y9ZYX8</accession>
<name>A0A4Y9ZYX8_9AGAM</name>
<dbReference type="EMBL" id="SFCI01000510">
    <property type="protein sequence ID" value="TFY79390.1"/>
    <property type="molecule type" value="Genomic_DNA"/>
</dbReference>
<evidence type="ECO:0000313" key="2">
    <source>
        <dbReference type="EMBL" id="TFY79390.1"/>
    </source>
</evidence>
<evidence type="ECO:0000313" key="3">
    <source>
        <dbReference type="Proteomes" id="UP000298061"/>
    </source>
</evidence>
<feature type="compositionally biased region" description="Basic and acidic residues" evidence="1">
    <location>
        <begin position="111"/>
        <end position="129"/>
    </location>
</feature>
<evidence type="ECO:0000256" key="1">
    <source>
        <dbReference type="SAM" id="MobiDB-lite"/>
    </source>
</evidence>
<feature type="region of interest" description="Disordered" evidence="1">
    <location>
        <begin position="109"/>
        <end position="129"/>
    </location>
</feature>
<gene>
    <name evidence="2" type="ORF">EWM64_g4626</name>
</gene>